<dbReference type="EMBL" id="KN745036">
    <property type="protein sequence ID" value="KIH51928.1"/>
    <property type="molecule type" value="Genomic_DNA"/>
</dbReference>
<protein>
    <submittedName>
        <fullName evidence="2">Uncharacterized protein</fullName>
    </submittedName>
</protein>
<feature type="chain" id="PRO_5002146483" evidence="1">
    <location>
        <begin position="26"/>
        <end position="172"/>
    </location>
</feature>
<feature type="signal peptide" evidence="1">
    <location>
        <begin position="1"/>
        <end position="25"/>
    </location>
</feature>
<dbReference type="InterPro" id="IPR036188">
    <property type="entry name" value="FAD/NAD-bd_sf"/>
</dbReference>
<evidence type="ECO:0000313" key="3">
    <source>
        <dbReference type="Proteomes" id="UP000054047"/>
    </source>
</evidence>
<dbReference type="AlphaFoldDB" id="A0A0C2C6L9"/>
<name>A0A0C2C6L9_9BILA</name>
<proteinExistence type="predicted"/>
<dbReference type="OrthoDB" id="38045at2759"/>
<keyword evidence="3" id="KW-1185">Reference proteome</keyword>
<sequence>MSNFNERLTPNAVLFWSVLVEIGMAVDDPVDEDATIECTIKDLMEHGIIYPTSKIESKWIHVLPYGYPIPTLDRDGELEKVHRTLEKEHIYSRGRFGSWRYEVANQDHSFTMGTDVIDRILYGKEETVKFIRCASVAGFKWCSIKMDACKSDEEHDYGGHIFWQLLTSIGSQ</sequence>
<evidence type="ECO:0000256" key="1">
    <source>
        <dbReference type="SAM" id="SignalP"/>
    </source>
</evidence>
<organism evidence="2 3">
    <name type="scientific">Ancylostoma duodenale</name>
    <dbReference type="NCBI Taxonomy" id="51022"/>
    <lineage>
        <taxon>Eukaryota</taxon>
        <taxon>Metazoa</taxon>
        <taxon>Ecdysozoa</taxon>
        <taxon>Nematoda</taxon>
        <taxon>Chromadorea</taxon>
        <taxon>Rhabditida</taxon>
        <taxon>Rhabditina</taxon>
        <taxon>Rhabditomorpha</taxon>
        <taxon>Strongyloidea</taxon>
        <taxon>Ancylostomatidae</taxon>
        <taxon>Ancylostomatinae</taxon>
        <taxon>Ancylostoma</taxon>
    </lineage>
</organism>
<reference evidence="2 3" key="1">
    <citation type="submission" date="2013-12" db="EMBL/GenBank/DDBJ databases">
        <title>Draft genome of the parsitic nematode Ancylostoma duodenale.</title>
        <authorList>
            <person name="Mitreva M."/>
        </authorList>
    </citation>
    <scope>NUCLEOTIDE SEQUENCE [LARGE SCALE GENOMIC DNA]</scope>
    <source>
        <strain evidence="2 3">Zhejiang</strain>
    </source>
</reference>
<keyword evidence="1" id="KW-0732">Signal</keyword>
<evidence type="ECO:0000313" key="2">
    <source>
        <dbReference type="EMBL" id="KIH51928.1"/>
    </source>
</evidence>
<dbReference type="Proteomes" id="UP000054047">
    <property type="component" value="Unassembled WGS sequence"/>
</dbReference>
<dbReference type="Gene3D" id="3.50.50.60">
    <property type="entry name" value="FAD/NAD(P)-binding domain"/>
    <property type="match status" value="1"/>
</dbReference>
<gene>
    <name evidence="2" type="ORF">ANCDUO_17977</name>
</gene>
<accession>A0A0C2C6L9</accession>